<dbReference type="PRINTS" id="PR00313">
    <property type="entry name" value="CABNDNGRPT"/>
</dbReference>
<dbReference type="InterPro" id="IPR011049">
    <property type="entry name" value="Serralysin-like_metalloprot_C"/>
</dbReference>
<dbReference type="Gene3D" id="2.150.10.10">
    <property type="entry name" value="Serralysin-like metalloprotease, C-terminal"/>
    <property type="match status" value="3"/>
</dbReference>
<comment type="subcellular location">
    <subcellularLocation>
        <location evidence="1">Secreted</location>
    </subcellularLocation>
</comment>
<feature type="region of interest" description="Disordered" evidence="3">
    <location>
        <begin position="119"/>
        <end position="146"/>
    </location>
</feature>
<reference evidence="5" key="1">
    <citation type="submission" date="2018-05" db="EMBL/GenBank/DDBJ databases">
        <title>Azospirillum thermophila sp. nov., a novel isolated from hot spring.</title>
        <authorList>
            <person name="Zhao Z."/>
        </authorList>
    </citation>
    <scope>NUCLEOTIDE SEQUENCE [LARGE SCALE GENOMIC DNA]</scope>
    <source>
        <strain evidence="5">CFH 70021</strain>
        <plasmid evidence="5">unnamed2</plasmid>
    </source>
</reference>
<organism evidence="4 5">
    <name type="scientific">Azospirillum thermophilum</name>
    <dbReference type="NCBI Taxonomy" id="2202148"/>
    <lineage>
        <taxon>Bacteria</taxon>
        <taxon>Pseudomonadati</taxon>
        <taxon>Pseudomonadota</taxon>
        <taxon>Alphaproteobacteria</taxon>
        <taxon>Rhodospirillales</taxon>
        <taxon>Azospirillaceae</taxon>
        <taxon>Azospirillum</taxon>
    </lineage>
</organism>
<accession>A0A2S2CYR3</accession>
<keyword evidence="2" id="KW-0964">Secreted</keyword>
<evidence type="ECO:0000256" key="1">
    <source>
        <dbReference type="ARBA" id="ARBA00004613"/>
    </source>
</evidence>
<dbReference type="GO" id="GO:0005576">
    <property type="term" value="C:extracellular region"/>
    <property type="evidence" value="ECO:0007669"/>
    <property type="project" value="UniProtKB-SubCell"/>
</dbReference>
<gene>
    <name evidence="4" type="ORF">DEW08_26895</name>
</gene>
<dbReference type="Pfam" id="PF00353">
    <property type="entry name" value="HemolysinCabind"/>
    <property type="match status" value="7"/>
</dbReference>
<dbReference type="Proteomes" id="UP000245629">
    <property type="component" value="Plasmid unnamed2"/>
</dbReference>
<dbReference type="InterPro" id="IPR011042">
    <property type="entry name" value="6-blade_b-propeller_TolB-like"/>
</dbReference>
<sequence length="1140" mass="117123">MSATAAHGAGCRPRPSTPANRAGCRTAPDTRCSGATVRPWVFPVPCPAGRDSKHRDSPCRHGPQPAGVPGTGSGNCRTTAPVRHHWPGSHIESWFLSDPALSGMRGLAWFMHEASRYPKPKRADPVHRPATPGGFRGGSAPATSPPIRRAATLGLATGWRAGLREPRPAGPCRRLRRPRSRDRVGRPVGTYTLGSIDPGPRLNRTLNREAGGFGAMPGIGPKGCGPKRGMNGYERSSDRDAHRHRQSQCRGRAEPGRPAVRSRRVPVPRRHEGRVPQRLRRSRGRRHQPVLRRLRQGSADGRGRALRPRAPQQDRHDLGGVWPVFVGDGSRIAFRSLEPGYSGFNDYVAIADLKSAAVDLVDDTEGNDGYLFSKDGRTMLLTSAGSEVYLVDMLSGARTMVSTDVNGRPADESAYGISMSADASKVLISTQATNLVPGIEKPGGGLLLLKDTVTGEVSLAARHSMWGQLSADGTMLLFESAENGLVPGDQDNRQDLFLKDLKTGIVTRVSGAADGSAPNGAAGRGALSADGRRVAFESSASNIVPNDTNGRTDIFVRDLVSGETVRVTSGPAGASGPGGDPSVYICDFSDDGRTLVLTSNAGGLVQGDRNRGFDVFVASLSGRDGQRITGTMDDDRLTGGSGDDVIHGLAGSDTILAGGDNDTIVAGAGDDRVDGAGGSDDMTGGDGQDTLAGGSGADTVFAGNGGDLVDGADGHDLLGGGPDSDSVTGGAGNDTLYAGDDGVADTLVGGSGDDRFWVNGPEDRIVERPGGGIDTVIARFSWTLDDSLENLRLQEKGASANGAAIGNRHANLLIGNGGNNRIDGLDGDDTIWATRGDDRADGGPGDDVVGGGGGSDSVIGGSGNDTLYGGDDAAADLLAGGPGDDVYWINGTADISAPADVIEEKPGEGTDAVHVKGSYRMADWIEILTMQAEPRGSASIAWGNALSNHITGNGAANGLAGLAGDDTLVGMAGDDSLSGGPGDDLCIGGAGNDSLGPAGAPEGDGSPAQGRDTLIGGLGDDRLDAGGTPDSRGLVAFDDAPDLIVVGREAGDGFGKDTIAGFDAAGDRILFTGYSPSDLAAPVTVTDVAPYAPIEGAMSWRARFSFSDGSTLEVGGIARGLPSFTQGSDYLFAGSPVPGP</sequence>
<keyword evidence="4" id="KW-0614">Plasmid</keyword>
<feature type="compositionally biased region" description="Basic residues" evidence="3">
    <location>
        <begin position="276"/>
        <end position="295"/>
    </location>
</feature>
<dbReference type="Gene3D" id="2.120.10.30">
    <property type="entry name" value="TolB, C-terminal domain"/>
    <property type="match status" value="2"/>
</dbReference>
<dbReference type="SUPFAM" id="SSF82171">
    <property type="entry name" value="DPP6 N-terminal domain-like"/>
    <property type="match status" value="1"/>
</dbReference>
<evidence type="ECO:0000256" key="3">
    <source>
        <dbReference type="SAM" id="MobiDB-lite"/>
    </source>
</evidence>
<dbReference type="PANTHER" id="PTHR38340:SF1">
    <property type="entry name" value="S-LAYER PROTEIN"/>
    <property type="match status" value="1"/>
</dbReference>
<feature type="region of interest" description="Disordered" evidence="3">
    <location>
        <begin position="836"/>
        <end position="856"/>
    </location>
</feature>
<dbReference type="InterPro" id="IPR018511">
    <property type="entry name" value="Hemolysin-typ_Ca-bd_CS"/>
</dbReference>
<feature type="region of interest" description="Disordered" evidence="3">
    <location>
        <begin position="160"/>
        <end position="314"/>
    </location>
</feature>
<evidence type="ECO:0000313" key="5">
    <source>
        <dbReference type="Proteomes" id="UP000245629"/>
    </source>
</evidence>
<dbReference type="PROSITE" id="PS00330">
    <property type="entry name" value="HEMOLYSIN_CALCIUM"/>
    <property type="match status" value="1"/>
</dbReference>
<dbReference type="InterPro" id="IPR001343">
    <property type="entry name" value="Hemolysn_Ca-bd"/>
</dbReference>
<dbReference type="KEGG" id="azz:DEW08_26895"/>
<feature type="region of interest" description="Disordered" evidence="3">
    <location>
        <begin position="668"/>
        <end position="695"/>
    </location>
</feature>
<dbReference type="AlphaFoldDB" id="A0A2S2CYR3"/>
<dbReference type="GO" id="GO:0005509">
    <property type="term" value="F:calcium ion binding"/>
    <property type="evidence" value="ECO:0007669"/>
    <property type="project" value="InterPro"/>
</dbReference>
<dbReference type="PANTHER" id="PTHR38340">
    <property type="entry name" value="S-LAYER PROTEIN"/>
    <property type="match status" value="1"/>
</dbReference>
<feature type="region of interest" description="Disordered" evidence="3">
    <location>
        <begin position="980"/>
        <end position="1023"/>
    </location>
</feature>
<keyword evidence="5" id="KW-1185">Reference proteome</keyword>
<feature type="region of interest" description="Disordered" evidence="3">
    <location>
        <begin position="1"/>
        <end position="29"/>
    </location>
</feature>
<evidence type="ECO:0008006" key="6">
    <source>
        <dbReference type="Google" id="ProtNLM"/>
    </source>
</evidence>
<feature type="compositionally biased region" description="Gly residues" evidence="3">
    <location>
        <begin position="211"/>
        <end position="223"/>
    </location>
</feature>
<feature type="region of interest" description="Disordered" evidence="3">
    <location>
        <begin position="49"/>
        <end position="76"/>
    </location>
</feature>
<dbReference type="EMBL" id="CP029357">
    <property type="protein sequence ID" value="AWK89631.1"/>
    <property type="molecule type" value="Genomic_DNA"/>
</dbReference>
<feature type="compositionally biased region" description="Gly residues" evidence="3">
    <location>
        <begin position="842"/>
        <end position="856"/>
    </location>
</feature>
<dbReference type="OrthoDB" id="7305593at2"/>
<geneLocation type="plasmid" evidence="4 5">
    <name>unnamed2</name>
</geneLocation>
<protein>
    <recommendedName>
        <fullName evidence="6">Calcium-binding protein</fullName>
    </recommendedName>
</protein>
<evidence type="ECO:0000313" key="4">
    <source>
        <dbReference type="EMBL" id="AWK89631.1"/>
    </source>
</evidence>
<proteinExistence type="predicted"/>
<dbReference type="SUPFAM" id="SSF51120">
    <property type="entry name" value="beta-Roll"/>
    <property type="match status" value="3"/>
</dbReference>
<evidence type="ECO:0000256" key="2">
    <source>
        <dbReference type="ARBA" id="ARBA00022525"/>
    </source>
</evidence>
<feature type="compositionally biased region" description="Basic and acidic residues" evidence="3">
    <location>
        <begin position="50"/>
        <end position="59"/>
    </location>
</feature>
<name>A0A2S2CYR3_9PROT</name>
<dbReference type="InterPro" id="IPR050557">
    <property type="entry name" value="RTX_toxin/Mannuronan_C5-epim"/>
</dbReference>